<reference evidence="6 7" key="1">
    <citation type="submission" date="2023-11" db="EMBL/GenBank/DDBJ databases">
        <title>Paucibacter sp. nov., isolated from fresh soil in Korea.</title>
        <authorList>
            <person name="Le N.T.T."/>
        </authorList>
    </citation>
    <scope>NUCLEOTIDE SEQUENCE [LARGE SCALE GENOMIC DNA]</scope>
    <source>
        <strain evidence="6 7">R3-3</strain>
    </source>
</reference>
<dbReference type="InterPro" id="IPR050204">
    <property type="entry name" value="AraC_XylS_family_regulators"/>
</dbReference>
<dbReference type="Proteomes" id="UP001285263">
    <property type="component" value="Unassembled WGS sequence"/>
</dbReference>
<feature type="region of interest" description="Disordered" evidence="4">
    <location>
        <begin position="76"/>
        <end position="116"/>
    </location>
</feature>
<dbReference type="InterPro" id="IPR009057">
    <property type="entry name" value="Homeodomain-like_sf"/>
</dbReference>
<evidence type="ECO:0000259" key="5">
    <source>
        <dbReference type="PROSITE" id="PS01124"/>
    </source>
</evidence>
<dbReference type="RefSeq" id="WP_320426991.1">
    <property type="nucleotide sequence ID" value="NZ_JAXCLA010000013.1"/>
</dbReference>
<evidence type="ECO:0000313" key="7">
    <source>
        <dbReference type="Proteomes" id="UP001285263"/>
    </source>
</evidence>
<keyword evidence="2" id="KW-0238">DNA-binding</keyword>
<dbReference type="Gene3D" id="1.10.10.60">
    <property type="entry name" value="Homeodomain-like"/>
    <property type="match status" value="2"/>
</dbReference>
<keyword evidence="7" id="KW-1185">Reference proteome</keyword>
<dbReference type="PRINTS" id="PR00032">
    <property type="entry name" value="HTHARAC"/>
</dbReference>
<dbReference type="PROSITE" id="PS01124">
    <property type="entry name" value="HTH_ARAC_FAMILY_2"/>
    <property type="match status" value="1"/>
</dbReference>
<protein>
    <submittedName>
        <fullName evidence="6">AraC family transcriptional regulator</fullName>
    </submittedName>
</protein>
<accession>A0ABU5DTZ8</accession>
<dbReference type="SUPFAM" id="SSF46689">
    <property type="entry name" value="Homeodomain-like"/>
    <property type="match status" value="2"/>
</dbReference>
<proteinExistence type="predicted"/>
<evidence type="ECO:0000313" key="6">
    <source>
        <dbReference type="EMBL" id="MDY0749024.1"/>
    </source>
</evidence>
<organism evidence="6 7">
    <name type="scientific">Roseateles agri</name>
    <dbReference type="NCBI Taxonomy" id="3098619"/>
    <lineage>
        <taxon>Bacteria</taxon>
        <taxon>Pseudomonadati</taxon>
        <taxon>Pseudomonadota</taxon>
        <taxon>Betaproteobacteria</taxon>
        <taxon>Burkholderiales</taxon>
        <taxon>Sphaerotilaceae</taxon>
        <taxon>Roseateles</taxon>
    </lineage>
</organism>
<evidence type="ECO:0000256" key="4">
    <source>
        <dbReference type="SAM" id="MobiDB-lite"/>
    </source>
</evidence>
<dbReference type="EMBL" id="JAXCLA010000013">
    <property type="protein sequence ID" value="MDY0749024.1"/>
    <property type="molecule type" value="Genomic_DNA"/>
</dbReference>
<keyword evidence="1" id="KW-0805">Transcription regulation</keyword>
<feature type="region of interest" description="Disordered" evidence="4">
    <location>
        <begin position="153"/>
        <end position="174"/>
    </location>
</feature>
<comment type="caution">
    <text evidence="6">The sequence shown here is derived from an EMBL/GenBank/DDBJ whole genome shotgun (WGS) entry which is preliminary data.</text>
</comment>
<name>A0ABU5DTZ8_9BURK</name>
<dbReference type="SMART" id="SM00342">
    <property type="entry name" value="HTH_ARAC"/>
    <property type="match status" value="1"/>
</dbReference>
<evidence type="ECO:0000256" key="3">
    <source>
        <dbReference type="ARBA" id="ARBA00023163"/>
    </source>
</evidence>
<dbReference type="InterPro" id="IPR018060">
    <property type="entry name" value="HTH_AraC"/>
</dbReference>
<dbReference type="InterPro" id="IPR018062">
    <property type="entry name" value="HTH_AraC-typ_CS"/>
</dbReference>
<feature type="compositionally biased region" description="Polar residues" evidence="4">
    <location>
        <begin position="82"/>
        <end position="91"/>
    </location>
</feature>
<sequence>MNTVIDSSPGLKSSAFNFSSGSIDSRQTDQVRCSIRRNRSHPTPSGIGEGAISMATRFRDADMLIADIANLAKSYMDRNEPTGPTASTSSKFDVASEGNCPKNDEGRESAESDKPHDFGLEVANMNAGAVGRDREELLDAVLSLLGLALQQMRNSPSPETGTGTGTGTHSVGDLKILSRPRGGIAPSALRRVREYIDKNLSDPIEVNVLASLTGLSLCHFSRAFKQSMGMPPHRYLICRRIKEAARLIECTEMPMYEIALEVGFSDQSHFTRVFSAQLGESPSRFRHQRR</sequence>
<dbReference type="PROSITE" id="PS00041">
    <property type="entry name" value="HTH_ARAC_FAMILY_1"/>
    <property type="match status" value="1"/>
</dbReference>
<feature type="domain" description="HTH araC/xylS-type" evidence="5">
    <location>
        <begin position="190"/>
        <end position="288"/>
    </location>
</feature>
<evidence type="ECO:0000256" key="2">
    <source>
        <dbReference type="ARBA" id="ARBA00023125"/>
    </source>
</evidence>
<dbReference type="PANTHER" id="PTHR46796:SF6">
    <property type="entry name" value="ARAC SUBFAMILY"/>
    <property type="match status" value="1"/>
</dbReference>
<gene>
    <name evidence="6" type="ORF">SNE35_31295</name>
</gene>
<evidence type="ECO:0000256" key="1">
    <source>
        <dbReference type="ARBA" id="ARBA00023015"/>
    </source>
</evidence>
<feature type="compositionally biased region" description="Basic and acidic residues" evidence="4">
    <location>
        <begin position="102"/>
        <end position="116"/>
    </location>
</feature>
<keyword evidence="3" id="KW-0804">Transcription</keyword>
<dbReference type="PANTHER" id="PTHR46796">
    <property type="entry name" value="HTH-TYPE TRANSCRIPTIONAL ACTIVATOR RHAS-RELATED"/>
    <property type="match status" value="1"/>
</dbReference>
<dbReference type="InterPro" id="IPR020449">
    <property type="entry name" value="Tscrpt_reg_AraC-type_HTH"/>
</dbReference>
<dbReference type="Pfam" id="PF12833">
    <property type="entry name" value="HTH_18"/>
    <property type="match status" value="1"/>
</dbReference>